<proteinExistence type="predicted"/>
<dbReference type="EMBL" id="JARBJD010000309">
    <property type="protein sequence ID" value="KAK2944200.1"/>
    <property type="molecule type" value="Genomic_DNA"/>
</dbReference>
<comment type="caution">
    <text evidence="3">The sequence shown here is derived from an EMBL/GenBank/DDBJ whole genome shotgun (WGS) entry which is preliminary data.</text>
</comment>
<organism evidence="3 5">
    <name type="scientific">Blattamonas nauphoetae</name>
    <dbReference type="NCBI Taxonomy" id="2049346"/>
    <lineage>
        <taxon>Eukaryota</taxon>
        <taxon>Metamonada</taxon>
        <taxon>Preaxostyla</taxon>
        <taxon>Oxymonadida</taxon>
        <taxon>Blattamonas</taxon>
    </lineage>
</organism>
<evidence type="ECO:0000313" key="4">
    <source>
        <dbReference type="EMBL" id="KAK2953887.1"/>
    </source>
</evidence>
<evidence type="ECO:0000313" key="1">
    <source>
        <dbReference type="EMBL" id="KAK2944200.1"/>
    </source>
</evidence>
<keyword evidence="5" id="KW-1185">Reference proteome</keyword>
<reference evidence="3 5" key="1">
    <citation type="journal article" date="2022" name="bioRxiv">
        <title>Genomics of Preaxostyla Flagellates Illuminates Evolutionary Transitions and the Path Towards Mitochondrial Loss.</title>
        <authorList>
            <person name="Novak L.V.F."/>
            <person name="Treitli S.C."/>
            <person name="Pyrih J."/>
            <person name="Halakuc P."/>
            <person name="Pipaliya S.V."/>
            <person name="Vacek V."/>
            <person name="Brzon O."/>
            <person name="Soukal P."/>
            <person name="Eme L."/>
            <person name="Dacks J.B."/>
            <person name="Karnkowska A."/>
            <person name="Elias M."/>
            <person name="Hampl V."/>
        </authorList>
    </citation>
    <scope>NUCLEOTIDE SEQUENCE [LARGE SCALE GENOMIC DNA]</scope>
    <source>
        <strain evidence="3">NAU3</strain>
        <tissue evidence="3">Gut</tissue>
    </source>
</reference>
<gene>
    <name evidence="4" type="ORF">BLNAU_11147</name>
    <name evidence="3" type="ORF">BLNAU_12338</name>
    <name evidence="2" type="ORF">BLNAU_18173</name>
    <name evidence="1" type="ORF">BLNAU_20869</name>
</gene>
<sequence>MLELKCRFCGYVNRWDDLSTLNHTQALISTSINAVCARTNSSEKYRVTVLAESKKAVCDSSNYFSKELGYCGTTLLTSGNSVSMMILFTSVVDGRVILSPCWLSASLLIAHVTIVAAQHVVHNKDKNE</sequence>
<evidence type="ECO:0000313" key="3">
    <source>
        <dbReference type="EMBL" id="KAK2952689.1"/>
    </source>
</evidence>
<evidence type="ECO:0000313" key="5">
    <source>
        <dbReference type="Proteomes" id="UP001281761"/>
    </source>
</evidence>
<accession>A0ABQ9XPG3</accession>
<dbReference type="EMBL" id="JARBJD010000216">
    <property type="protein sequence ID" value="KAK2946874.1"/>
    <property type="molecule type" value="Genomic_DNA"/>
</dbReference>
<dbReference type="EMBL" id="JARBJD010000100">
    <property type="protein sequence ID" value="KAK2952689.1"/>
    <property type="molecule type" value="Genomic_DNA"/>
</dbReference>
<protein>
    <submittedName>
        <fullName evidence="3">Uncharacterized protein</fullName>
    </submittedName>
</protein>
<name>A0ABQ9XPG3_9EUKA</name>
<evidence type="ECO:0000313" key="2">
    <source>
        <dbReference type="EMBL" id="KAK2946874.1"/>
    </source>
</evidence>
<dbReference type="Proteomes" id="UP001281761">
    <property type="component" value="Unassembled WGS sequence"/>
</dbReference>
<dbReference type="EMBL" id="JARBJD010000085">
    <property type="protein sequence ID" value="KAK2953887.1"/>
    <property type="molecule type" value="Genomic_DNA"/>
</dbReference>